<keyword evidence="5 11" id="KW-0812">Transmembrane</keyword>
<dbReference type="Pfam" id="PF00912">
    <property type="entry name" value="Transgly"/>
    <property type="match status" value="1"/>
</dbReference>
<dbReference type="GO" id="GO:0009274">
    <property type="term" value="C:peptidoglycan-based cell wall"/>
    <property type="evidence" value="ECO:0007669"/>
    <property type="project" value="InterPro"/>
</dbReference>
<evidence type="ECO:0000256" key="10">
    <source>
        <dbReference type="ARBA" id="ARBA00023316"/>
    </source>
</evidence>
<keyword evidence="8 11" id="KW-1133">Transmembrane helix</keyword>
<dbReference type="PANTHER" id="PTHR30400:SF0">
    <property type="entry name" value="BIOSYNTHETIC PEPTIDOGLYCAN TRANSGLYCOSYLASE"/>
    <property type="match status" value="1"/>
</dbReference>
<comment type="caution">
    <text evidence="13">The sequence shown here is derived from an EMBL/GenBank/DDBJ whole genome shotgun (WGS) entry which is preliminary data.</text>
</comment>
<evidence type="ECO:0000256" key="6">
    <source>
        <dbReference type="ARBA" id="ARBA00022960"/>
    </source>
</evidence>
<dbReference type="HAMAP" id="MF_00766">
    <property type="entry name" value="PGT_MtgA"/>
    <property type="match status" value="1"/>
</dbReference>
<evidence type="ECO:0000256" key="3">
    <source>
        <dbReference type="ARBA" id="ARBA00022676"/>
    </source>
</evidence>
<evidence type="ECO:0000256" key="2">
    <source>
        <dbReference type="ARBA" id="ARBA00022519"/>
    </source>
</evidence>
<comment type="catalytic activity">
    <reaction evidence="11">
        <text>[GlcNAc-(1-&gt;4)-Mur2Ac(oyl-L-Ala-gamma-D-Glu-L-Lys-D-Ala-D-Ala)](n)-di-trans,octa-cis-undecaprenyl diphosphate + beta-D-GlcNAc-(1-&gt;4)-Mur2Ac(oyl-L-Ala-gamma-D-Glu-L-Lys-D-Ala-D-Ala)-di-trans,octa-cis-undecaprenyl diphosphate = [GlcNAc-(1-&gt;4)-Mur2Ac(oyl-L-Ala-gamma-D-Glu-L-Lys-D-Ala-D-Ala)](n+1)-di-trans,octa-cis-undecaprenyl diphosphate + di-trans,octa-cis-undecaprenyl diphosphate + H(+)</text>
        <dbReference type="Rhea" id="RHEA:23708"/>
        <dbReference type="Rhea" id="RHEA-COMP:9602"/>
        <dbReference type="Rhea" id="RHEA-COMP:9603"/>
        <dbReference type="ChEBI" id="CHEBI:15378"/>
        <dbReference type="ChEBI" id="CHEBI:58405"/>
        <dbReference type="ChEBI" id="CHEBI:60033"/>
        <dbReference type="ChEBI" id="CHEBI:78435"/>
        <dbReference type="EC" id="2.4.99.28"/>
    </reaction>
</comment>
<protein>
    <recommendedName>
        <fullName evidence="11">Biosynthetic peptidoglycan transglycosylase</fullName>
        <ecNumber evidence="11">2.4.99.28</ecNumber>
    </recommendedName>
    <alternativeName>
        <fullName evidence="11">Glycan polymerase</fullName>
    </alternativeName>
    <alternativeName>
        <fullName evidence="11">Peptidoglycan glycosyltransferase MtgA</fullName>
        <shortName evidence="11">PGT</shortName>
    </alternativeName>
</protein>
<organism evidence="13">
    <name type="scientific">Caulobacter sp. 602-2</name>
    <dbReference type="NCBI Taxonomy" id="2710887"/>
    <lineage>
        <taxon>Bacteria</taxon>
        <taxon>Pseudomonadati</taxon>
        <taxon>Pseudomonadota</taxon>
        <taxon>Alphaproteobacteria</taxon>
        <taxon>Caulobacterales</taxon>
        <taxon>Caulobacteraceae</taxon>
        <taxon>Caulobacter</taxon>
    </lineage>
</organism>
<keyword evidence="6 11" id="KW-0133">Cell shape</keyword>
<dbReference type="PANTHER" id="PTHR30400">
    <property type="entry name" value="MONOFUNCTIONAL BIOSYNTHETIC PEPTIDOGLYCAN TRANSGLYCOSYLASE"/>
    <property type="match status" value="1"/>
</dbReference>
<evidence type="ECO:0000313" key="13">
    <source>
        <dbReference type="EMBL" id="NGM51531.1"/>
    </source>
</evidence>
<dbReference type="Gene3D" id="1.10.3810.10">
    <property type="entry name" value="Biosynthetic peptidoglycan transglycosylase-like"/>
    <property type="match status" value="1"/>
</dbReference>
<keyword evidence="7 11" id="KW-0573">Peptidoglycan synthesis</keyword>
<evidence type="ECO:0000256" key="11">
    <source>
        <dbReference type="HAMAP-Rule" id="MF_00766"/>
    </source>
</evidence>
<keyword evidence="1 11" id="KW-1003">Cell membrane</keyword>
<evidence type="ECO:0000256" key="1">
    <source>
        <dbReference type="ARBA" id="ARBA00022475"/>
    </source>
</evidence>
<dbReference type="EC" id="2.4.99.28" evidence="11"/>
<dbReference type="UniPathway" id="UPA00219"/>
<dbReference type="AlphaFoldDB" id="A0A6G4R175"/>
<evidence type="ECO:0000256" key="7">
    <source>
        <dbReference type="ARBA" id="ARBA00022984"/>
    </source>
</evidence>
<gene>
    <name evidence="11 13" type="primary">mtgA</name>
    <name evidence="13" type="ORF">G5B46_18115</name>
</gene>
<dbReference type="GO" id="GO:0005886">
    <property type="term" value="C:plasma membrane"/>
    <property type="evidence" value="ECO:0007669"/>
    <property type="project" value="UniProtKB-SubCell"/>
</dbReference>
<keyword evidence="4 11" id="KW-0808">Transferase</keyword>
<keyword evidence="9 11" id="KW-0472">Membrane</keyword>
<comment type="function">
    <text evidence="11">Peptidoglycan polymerase that catalyzes glycan chain elongation from lipid-linked precursors.</text>
</comment>
<evidence type="ECO:0000256" key="4">
    <source>
        <dbReference type="ARBA" id="ARBA00022679"/>
    </source>
</evidence>
<dbReference type="GO" id="GO:0016763">
    <property type="term" value="F:pentosyltransferase activity"/>
    <property type="evidence" value="ECO:0007669"/>
    <property type="project" value="InterPro"/>
</dbReference>
<dbReference type="InterPro" id="IPR011812">
    <property type="entry name" value="Pep_trsgly"/>
</dbReference>
<dbReference type="InterPro" id="IPR023346">
    <property type="entry name" value="Lysozyme-like_dom_sf"/>
</dbReference>
<evidence type="ECO:0000256" key="9">
    <source>
        <dbReference type="ARBA" id="ARBA00023136"/>
    </source>
</evidence>
<keyword evidence="3 11" id="KW-0328">Glycosyltransferase</keyword>
<comment type="subcellular location">
    <subcellularLocation>
        <location evidence="11">Cell inner membrane</location>
        <topology evidence="11">Single-pass membrane protein</topology>
    </subcellularLocation>
</comment>
<dbReference type="GO" id="GO:0008360">
    <property type="term" value="P:regulation of cell shape"/>
    <property type="evidence" value="ECO:0007669"/>
    <property type="project" value="UniProtKB-KW"/>
</dbReference>
<dbReference type="GO" id="GO:0008955">
    <property type="term" value="F:peptidoglycan glycosyltransferase activity"/>
    <property type="evidence" value="ECO:0007669"/>
    <property type="project" value="UniProtKB-UniRule"/>
</dbReference>
<dbReference type="GO" id="GO:0009252">
    <property type="term" value="P:peptidoglycan biosynthetic process"/>
    <property type="evidence" value="ECO:0007669"/>
    <property type="project" value="UniProtKB-UniRule"/>
</dbReference>
<proteinExistence type="inferred from homology"/>
<comment type="similarity">
    <text evidence="11">Belongs to the glycosyltransferase 51 family.</text>
</comment>
<evidence type="ECO:0000256" key="8">
    <source>
        <dbReference type="ARBA" id="ARBA00022989"/>
    </source>
</evidence>
<evidence type="ECO:0000259" key="12">
    <source>
        <dbReference type="Pfam" id="PF00912"/>
    </source>
</evidence>
<feature type="transmembrane region" description="Helical" evidence="11">
    <location>
        <begin position="70"/>
        <end position="92"/>
    </location>
</feature>
<comment type="pathway">
    <text evidence="11">Cell wall biogenesis; peptidoglycan biosynthesis.</text>
</comment>
<reference evidence="13" key="1">
    <citation type="submission" date="2020-02" db="EMBL/GenBank/DDBJ databases">
        <authorList>
            <person name="Gao J."/>
            <person name="Sun J."/>
        </authorList>
    </citation>
    <scope>NUCLEOTIDE SEQUENCE</scope>
    <source>
        <strain evidence="13">602-2</strain>
    </source>
</reference>
<dbReference type="InterPro" id="IPR036950">
    <property type="entry name" value="PBP_transglycosylase"/>
</dbReference>
<dbReference type="GO" id="GO:0071555">
    <property type="term" value="P:cell wall organization"/>
    <property type="evidence" value="ECO:0007669"/>
    <property type="project" value="UniProtKB-KW"/>
</dbReference>
<sequence>MARTVCPGTGSALKARAENRRATASDTLIVSGIKASLTNAPYRASPSLVSIRPQGQGKGRRVLKVLLRNIFLALFILLIAGPILAVLVYRFVPVPATPLMVIRAAEGKGWDHRWRPLSKVSPSLPRALIAAEDARFCEHHGFDVEALQKAYENNEKGKKVRGGSTISQQTAKNVFLWPDRSYLRKGLEAWFTVLIELGWGKQRIMEVYLNSIEFGPGIYGAEAAAQRYFGVSAAKLTPAQSARLAAILPSPLKWKAVKPGRYVQKRSRRIGAASGTVRRDGLAACVI</sequence>
<feature type="domain" description="Glycosyl transferase family 51" evidence="12">
    <location>
        <begin position="110"/>
        <end position="270"/>
    </location>
</feature>
<keyword evidence="2 11" id="KW-0997">Cell inner membrane</keyword>
<evidence type="ECO:0000256" key="5">
    <source>
        <dbReference type="ARBA" id="ARBA00022692"/>
    </source>
</evidence>
<name>A0A6G4R175_9CAUL</name>
<accession>A0A6G4R175</accession>
<dbReference type="InterPro" id="IPR001264">
    <property type="entry name" value="Glyco_trans_51"/>
</dbReference>
<keyword evidence="10 11" id="KW-0961">Cell wall biogenesis/degradation</keyword>
<dbReference type="EMBL" id="JAAKGT010000010">
    <property type="protein sequence ID" value="NGM51531.1"/>
    <property type="molecule type" value="Genomic_DNA"/>
</dbReference>
<dbReference type="NCBIfam" id="TIGR02070">
    <property type="entry name" value="mono_pep_trsgly"/>
    <property type="match status" value="1"/>
</dbReference>
<dbReference type="SUPFAM" id="SSF53955">
    <property type="entry name" value="Lysozyme-like"/>
    <property type="match status" value="1"/>
</dbReference>